<proteinExistence type="predicted"/>
<dbReference type="GO" id="GO:0016787">
    <property type="term" value="F:hydrolase activity"/>
    <property type="evidence" value="ECO:0007669"/>
    <property type="project" value="UniProtKB-KW"/>
</dbReference>
<dbReference type="GO" id="GO:0043138">
    <property type="term" value="F:3'-5' DNA helicase activity"/>
    <property type="evidence" value="ECO:0007669"/>
    <property type="project" value="TreeGrafter"/>
</dbReference>
<keyword evidence="4" id="KW-0067">ATP-binding</keyword>
<feature type="domain" description="Helicase ATP-binding" evidence="5">
    <location>
        <begin position="2"/>
        <end position="169"/>
    </location>
</feature>
<dbReference type="InterPro" id="IPR001650">
    <property type="entry name" value="Helicase_C-like"/>
</dbReference>
<dbReference type="PATRIC" id="fig|889306.3.peg.3209"/>
<evidence type="ECO:0000313" key="8">
    <source>
        <dbReference type="Proteomes" id="UP000031938"/>
    </source>
</evidence>
<keyword evidence="1" id="KW-0547">Nucleotide-binding</keyword>
<organism evidence="7 8">
    <name type="scientific">Jeotgalibacillus soli</name>
    <dbReference type="NCBI Taxonomy" id="889306"/>
    <lineage>
        <taxon>Bacteria</taxon>
        <taxon>Bacillati</taxon>
        <taxon>Bacillota</taxon>
        <taxon>Bacilli</taxon>
        <taxon>Bacillales</taxon>
        <taxon>Caryophanaceae</taxon>
        <taxon>Jeotgalibacillus</taxon>
    </lineage>
</organism>
<name>A0A0C2VIA2_9BACL</name>
<dbReference type="EMBL" id="JXRP01000019">
    <property type="protein sequence ID" value="KIL44231.1"/>
    <property type="molecule type" value="Genomic_DNA"/>
</dbReference>
<gene>
    <name evidence="7" type="ORF">KP78_31950</name>
</gene>
<dbReference type="InterPro" id="IPR004589">
    <property type="entry name" value="DNA_helicase_ATP-dep_RecQ"/>
</dbReference>
<evidence type="ECO:0000256" key="1">
    <source>
        <dbReference type="ARBA" id="ARBA00022741"/>
    </source>
</evidence>
<dbReference type="SUPFAM" id="SSF52540">
    <property type="entry name" value="P-loop containing nucleoside triphosphate hydrolases"/>
    <property type="match status" value="1"/>
</dbReference>
<evidence type="ECO:0000313" key="7">
    <source>
        <dbReference type="EMBL" id="KIL44231.1"/>
    </source>
</evidence>
<dbReference type="GO" id="GO:0030894">
    <property type="term" value="C:replisome"/>
    <property type="evidence" value="ECO:0007669"/>
    <property type="project" value="TreeGrafter"/>
</dbReference>
<comment type="caution">
    <text evidence="7">The sequence shown here is derived from an EMBL/GenBank/DDBJ whole genome shotgun (WGS) entry which is preliminary data.</text>
</comment>
<protein>
    <recommendedName>
        <fullName evidence="9">ATP-dependent DNA helicase</fullName>
    </recommendedName>
</protein>
<dbReference type="CDD" id="cd17920">
    <property type="entry name" value="DEXHc_RecQ"/>
    <property type="match status" value="1"/>
</dbReference>
<keyword evidence="3" id="KW-0347">Helicase</keyword>
<dbReference type="AlphaFoldDB" id="A0A0C2VIA2"/>
<dbReference type="Gene3D" id="3.40.50.300">
    <property type="entry name" value="P-loop containing nucleotide triphosphate hydrolases"/>
    <property type="match status" value="2"/>
</dbReference>
<dbReference type="InterPro" id="IPR014001">
    <property type="entry name" value="Helicase_ATP-bd"/>
</dbReference>
<dbReference type="NCBIfam" id="TIGR00614">
    <property type="entry name" value="recQ_fam"/>
    <property type="match status" value="1"/>
</dbReference>
<dbReference type="PROSITE" id="PS51192">
    <property type="entry name" value="HELICASE_ATP_BIND_1"/>
    <property type="match status" value="1"/>
</dbReference>
<dbReference type="GO" id="GO:0003676">
    <property type="term" value="F:nucleic acid binding"/>
    <property type="evidence" value="ECO:0007669"/>
    <property type="project" value="InterPro"/>
</dbReference>
<dbReference type="InterPro" id="IPR011545">
    <property type="entry name" value="DEAD/DEAH_box_helicase_dom"/>
</dbReference>
<evidence type="ECO:0000256" key="3">
    <source>
        <dbReference type="ARBA" id="ARBA00022806"/>
    </source>
</evidence>
<dbReference type="PANTHER" id="PTHR13710:SF84">
    <property type="entry name" value="ATP-DEPENDENT DNA HELICASE RECS-RELATED"/>
    <property type="match status" value="1"/>
</dbReference>
<dbReference type="SMART" id="SM00490">
    <property type="entry name" value="HELICc"/>
    <property type="match status" value="1"/>
</dbReference>
<dbReference type="InterPro" id="IPR027417">
    <property type="entry name" value="P-loop_NTPase"/>
</dbReference>
<dbReference type="GO" id="GO:0009378">
    <property type="term" value="F:four-way junction helicase activity"/>
    <property type="evidence" value="ECO:0007669"/>
    <property type="project" value="TreeGrafter"/>
</dbReference>
<dbReference type="GO" id="GO:0006281">
    <property type="term" value="P:DNA repair"/>
    <property type="evidence" value="ECO:0007669"/>
    <property type="project" value="TreeGrafter"/>
</dbReference>
<keyword evidence="2" id="KW-0378">Hydrolase</keyword>
<dbReference type="STRING" id="889306.KP78_31950"/>
<evidence type="ECO:0000256" key="4">
    <source>
        <dbReference type="ARBA" id="ARBA00022840"/>
    </source>
</evidence>
<dbReference type="GO" id="GO:0006310">
    <property type="term" value="P:DNA recombination"/>
    <property type="evidence" value="ECO:0007669"/>
    <property type="project" value="InterPro"/>
</dbReference>
<dbReference type="PROSITE" id="PS51194">
    <property type="entry name" value="HELICASE_CTER"/>
    <property type="match status" value="1"/>
</dbReference>
<dbReference type="GO" id="GO:0005524">
    <property type="term" value="F:ATP binding"/>
    <property type="evidence" value="ECO:0007669"/>
    <property type="project" value="UniProtKB-KW"/>
</dbReference>
<evidence type="ECO:0000259" key="6">
    <source>
        <dbReference type="PROSITE" id="PS51194"/>
    </source>
</evidence>
<feature type="domain" description="Helicase C-terminal" evidence="6">
    <location>
        <begin position="196"/>
        <end position="344"/>
    </location>
</feature>
<dbReference type="SMART" id="SM00487">
    <property type="entry name" value="DEXDc"/>
    <property type="match status" value="1"/>
</dbReference>
<dbReference type="Pfam" id="PF00271">
    <property type="entry name" value="Helicase_C"/>
    <property type="match status" value="1"/>
</dbReference>
<dbReference type="Proteomes" id="UP000031938">
    <property type="component" value="Unassembled WGS sequence"/>
</dbReference>
<evidence type="ECO:0008006" key="9">
    <source>
        <dbReference type="Google" id="ProtNLM"/>
    </source>
</evidence>
<keyword evidence="8" id="KW-1185">Reference proteome</keyword>
<evidence type="ECO:0000256" key="2">
    <source>
        <dbReference type="ARBA" id="ARBA00022801"/>
    </source>
</evidence>
<dbReference type="Pfam" id="PF00270">
    <property type="entry name" value="DEAD"/>
    <property type="match status" value="1"/>
</dbReference>
<dbReference type="GO" id="GO:0043590">
    <property type="term" value="C:bacterial nucleoid"/>
    <property type="evidence" value="ECO:0007669"/>
    <property type="project" value="TreeGrafter"/>
</dbReference>
<evidence type="ECO:0000259" key="5">
    <source>
        <dbReference type="PROSITE" id="PS51192"/>
    </source>
</evidence>
<sequence length="466" mass="53177">MINSILQGRDTIAMLPTGTGKSLCYQLPAYMLNGPVLIVSPLLSLMQDQVEQLTVRGEKRAIAFNSFLPYKDRKRALEQIKQYRFIFISPEMLGQEEVIRALQSLSLKLFVVDEAHCISQWGPDFRPDYLQLGSIKEALHNPITLALTATATEKIRKDIRKCLQIDQADEWVFPVDRPNIALFVKKFTTFSDKVKELTALIKAVRSPGIVYFSSKRIADELANDLNSKTTKRIASYHGGMDQDQRILIQHQFINGQLDWVFATSAFGMGINKENVRTVIHFHMPSSMEAYAQEIGRAGRDGKDSLALLFYSKGDEEIAAILLEQERPAFQQIKSYMEVRKKNLGENELAELIGLSEIQLRVLRYYEMHVKGSLDWPSVVNTQLTDRLQEKLSKLNVMKSYVNAPSCRRILLSQAFDQTIASASEKCCDQCGLSVELFYDVITEKYTKAFWPNWQDRLTQLLRADLE</sequence>
<accession>A0A0C2VIA2</accession>
<reference evidence="7 8" key="1">
    <citation type="submission" date="2015-01" db="EMBL/GenBank/DDBJ databases">
        <title>Genome sequencing of Jeotgalibacillus soli.</title>
        <authorList>
            <person name="Goh K.M."/>
            <person name="Chan K.-G."/>
            <person name="Yaakop A.S."/>
            <person name="Ee R."/>
            <person name="Gan H.M."/>
            <person name="Chan C.S."/>
        </authorList>
    </citation>
    <scope>NUCLEOTIDE SEQUENCE [LARGE SCALE GENOMIC DNA]</scope>
    <source>
        <strain evidence="7 8">P9</strain>
    </source>
</reference>
<dbReference type="PANTHER" id="PTHR13710">
    <property type="entry name" value="DNA HELICASE RECQ FAMILY MEMBER"/>
    <property type="match status" value="1"/>
</dbReference>
<dbReference type="GO" id="GO:0005737">
    <property type="term" value="C:cytoplasm"/>
    <property type="evidence" value="ECO:0007669"/>
    <property type="project" value="TreeGrafter"/>
</dbReference>